<dbReference type="InterPro" id="IPR036291">
    <property type="entry name" value="NAD(P)-bd_dom_sf"/>
</dbReference>
<evidence type="ECO:0000256" key="2">
    <source>
        <dbReference type="ARBA" id="ARBA00022605"/>
    </source>
</evidence>
<dbReference type="PANTHER" id="PTHR32338:SF10">
    <property type="entry name" value="N-ACETYL-GAMMA-GLUTAMYL-PHOSPHATE REDUCTASE, CHLOROPLASTIC-RELATED"/>
    <property type="match status" value="1"/>
</dbReference>
<protein>
    <recommendedName>
        <fullName evidence="5">N-acetyl-gamma-glutamyl-phosphate reductase</fullName>
        <shortName evidence="5">AGPR</shortName>
        <ecNumber evidence="5">1.2.1.38</ecNumber>
    </recommendedName>
    <alternativeName>
        <fullName evidence="5">N-acetyl-glutamate semialdehyde dehydrogenase</fullName>
        <shortName evidence="5">NAGSA dehydrogenase</shortName>
    </alternativeName>
</protein>
<evidence type="ECO:0000259" key="7">
    <source>
        <dbReference type="SMART" id="SM00859"/>
    </source>
</evidence>
<comment type="function">
    <text evidence="5">Catalyzes the NADPH-dependent reduction of N-acetyl-5-glutamyl phosphate to yield N-acetyl-L-glutamate 5-semialdehyde.</text>
</comment>
<comment type="similarity">
    <text evidence="5">Belongs to the NAGSA dehydrogenase family. Type 1 subfamily.</text>
</comment>
<evidence type="ECO:0000256" key="4">
    <source>
        <dbReference type="ARBA" id="ARBA00023002"/>
    </source>
</evidence>
<gene>
    <name evidence="5" type="primary">argC</name>
    <name evidence="8" type="ORF">JJB07_21480</name>
</gene>
<organism evidence="8 9">
    <name type="scientific">Tumebacillus amylolyticus</name>
    <dbReference type="NCBI Taxonomy" id="2801339"/>
    <lineage>
        <taxon>Bacteria</taxon>
        <taxon>Bacillati</taxon>
        <taxon>Bacillota</taxon>
        <taxon>Bacilli</taxon>
        <taxon>Bacillales</taxon>
        <taxon>Alicyclobacillaceae</taxon>
        <taxon>Tumebacillus</taxon>
    </lineage>
</organism>
<dbReference type="InterPro" id="IPR050085">
    <property type="entry name" value="AGPR"/>
</dbReference>
<dbReference type="RefSeq" id="WP_201638171.1">
    <property type="nucleotide sequence ID" value="NZ_JAEQNB010000009.1"/>
</dbReference>
<feature type="active site" evidence="5 6">
    <location>
        <position position="148"/>
    </location>
</feature>
<dbReference type="InterPro" id="IPR058924">
    <property type="entry name" value="AGPR_dimerisation_dom"/>
</dbReference>
<dbReference type="Proteomes" id="UP000602284">
    <property type="component" value="Unassembled WGS sequence"/>
</dbReference>
<dbReference type="CDD" id="cd17895">
    <property type="entry name" value="AGPR_1_N"/>
    <property type="match status" value="1"/>
</dbReference>
<keyword evidence="2 5" id="KW-0028">Amino-acid biosynthesis</keyword>
<dbReference type="InterPro" id="IPR000534">
    <property type="entry name" value="Semialdehyde_DH_NAD-bd"/>
</dbReference>
<dbReference type="NCBIfam" id="TIGR01850">
    <property type="entry name" value="argC"/>
    <property type="match status" value="1"/>
</dbReference>
<dbReference type="SMART" id="SM00859">
    <property type="entry name" value="Semialdhyde_dh"/>
    <property type="match status" value="1"/>
</dbReference>
<keyword evidence="1 5" id="KW-0055">Arginine biosynthesis</keyword>
<keyword evidence="3 5" id="KW-0521">NADP</keyword>
<dbReference type="HAMAP" id="MF_00150">
    <property type="entry name" value="ArgC_type1"/>
    <property type="match status" value="1"/>
</dbReference>
<name>A0ABS1JFV7_9BACL</name>
<keyword evidence="4 5" id="KW-0560">Oxidoreductase</keyword>
<accession>A0ABS1JFV7</accession>
<evidence type="ECO:0000256" key="5">
    <source>
        <dbReference type="HAMAP-Rule" id="MF_00150"/>
    </source>
</evidence>
<evidence type="ECO:0000256" key="3">
    <source>
        <dbReference type="ARBA" id="ARBA00022857"/>
    </source>
</evidence>
<dbReference type="PROSITE" id="PS01224">
    <property type="entry name" value="ARGC"/>
    <property type="match status" value="1"/>
</dbReference>
<dbReference type="Gene3D" id="3.30.360.10">
    <property type="entry name" value="Dihydrodipicolinate Reductase, domain 2"/>
    <property type="match status" value="1"/>
</dbReference>
<dbReference type="Gene3D" id="3.40.50.720">
    <property type="entry name" value="NAD(P)-binding Rossmann-like Domain"/>
    <property type="match status" value="1"/>
</dbReference>
<dbReference type="CDD" id="cd23934">
    <property type="entry name" value="AGPR_1_C"/>
    <property type="match status" value="1"/>
</dbReference>
<comment type="catalytic activity">
    <reaction evidence="5">
        <text>N-acetyl-L-glutamate 5-semialdehyde + phosphate + NADP(+) = N-acetyl-L-glutamyl 5-phosphate + NADPH + H(+)</text>
        <dbReference type="Rhea" id="RHEA:21588"/>
        <dbReference type="ChEBI" id="CHEBI:15378"/>
        <dbReference type="ChEBI" id="CHEBI:29123"/>
        <dbReference type="ChEBI" id="CHEBI:43474"/>
        <dbReference type="ChEBI" id="CHEBI:57783"/>
        <dbReference type="ChEBI" id="CHEBI:57936"/>
        <dbReference type="ChEBI" id="CHEBI:58349"/>
        <dbReference type="EC" id="1.2.1.38"/>
    </reaction>
</comment>
<keyword evidence="5" id="KW-0963">Cytoplasm</keyword>
<dbReference type="Pfam" id="PF22698">
    <property type="entry name" value="Semialdhyde_dhC_1"/>
    <property type="match status" value="1"/>
</dbReference>
<dbReference type="SUPFAM" id="SSF55347">
    <property type="entry name" value="Glyceraldehyde-3-phosphate dehydrogenase-like, C-terminal domain"/>
    <property type="match status" value="1"/>
</dbReference>
<dbReference type="EMBL" id="JAEQNB010000009">
    <property type="protein sequence ID" value="MBL0389168.1"/>
    <property type="molecule type" value="Genomic_DNA"/>
</dbReference>
<dbReference type="InterPro" id="IPR000706">
    <property type="entry name" value="AGPR_type-1"/>
</dbReference>
<dbReference type="GO" id="GO:0003942">
    <property type="term" value="F:N-acetyl-gamma-glutamyl-phosphate reductase activity"/>
    <property type="evidence" value="ECO:0007669"/>
    <property type="project" value="UniProtKB-EC"/>
</dbReference>
<dbReference type="EC" id="1.2.1.38" evidence="5"/>
<dbReference type="InterPro" id="IPR023013">
    <property type="entry name" value="AGPR_AS"/>
</dbReference>
<comment type="subcellular location">
    <subcellularLocation>
        <location evidence="5">Cytoplasm</location>
    </subcellularLocation>
</comment>
<sequence length="346" mass="36854">MQIAILGATGYTGLEVVRLLQKHPEAEVTYVSSDSQAGADLSDVYPHLRGVLAHTLQPADPAEIAKVADFALVALPSGISTGLVPGLLEAGVRVIDLAGDHRLPSEDYATWYKKTPPSSAVLDSAVYGLPELYASRIADAKLIANPGCYPTATLLSLLPLVKNGLIDPQSLIIDAKSGVSGAGKALSAGTHFVEVNENFKAYKVGEHQHIPEIERVLTDVNPNGERVTISFTTHLVPMIRGILTTSYASLTGSYSTEDLLAVYREFYRDAPFVRLHAAGSWPQTRDVSASNYCDIGLRVDPRTKRVTVIGCIDNLVKGAAGQAIQNLNLLAGLPETTGLATAPVYL</sequence>
<dbReference type="Pfam" id="PF01118">
    <property type="entry name" value="Semialdhyde_dh"/>
    <property type="match status" value="1"/>
</dbReference>
<feature type="domain" description="Semialdehyde dehydrogenase NAD-binding" evidence="7">
    <location>
        <begin position="2"/>
        <end position="140"/>
    </location>
</feature>
<dbReference type="SUPFAM" id="SSF51735">
    <property type="entry name" value="NAD(P)-binding Rossmann-fold domains"/>
    <property type="match status" value="1"/>
</dbReference>
<keyword evidence="9" id="KW-1185">Reference proteome</keyword>
<evidence type="ECO:0000256" key="6">
    <source>
        <dbReference type="PROSITE-ProRule" id="PRU10010"/>
    </source>
</evidence>
<comment type="pathway">
    <text evidence="5">Amino-acid biosynthesis; L-arginine biosynthesis; N(2)-acetyl-L-ornithine from L-glutamate: step 3/4.</text>
</comment>
<evidence type="ECO:0000313" key="9">
    <source>
        <dbReference type="Proteomes" id="UP000602284"/>
    </source>
</evidence>
<reference evidence="8 9" key="1">
    <citation type="submission" date="2021-01" db="EMBL/GenBank/DDBJ databases">
        <title>Tumebacillus sp. strain ITR2 16S ribosomal RNA gene Genome sequencing and assembly.</title>
        <authorList>
            <person name="Kang M."/>
        </authorList>
    </citation>
    <scope>NUCLEOTIDE SEQUENCE [LARGE SCALE GENOMIC DNA]</scope>
    <source>
        <strain evidence="8 9">ITR2</strain>
    </source>
</reference>
<dbReference type="PANTHER" id="PTHR32338">
    <property type="entry name" value="N-ACETYL-GAMMA-GLUTAMYL-PHOSPHATE REDUCTASE, CHLOROPLASTIC-RELATED-RELATED"/>
    <property type="match status" value="1"/>
</dbReference>
<evidence type="ECO:0000256" key="1">
    <source>
        <dbReference type="ARBA" id="ARBA00022571"/>
    </source>
</evidence>
<proteinExistence type="inferred from homology"/>
<evidence type="ECO:0000313" key="8">
    <source>
        <dbReference type="EMBL" id="MBL0389168.1"/>
    </source>
</evidence>
<comment type="caution">
    <text evidence="8">The sequence shown here is derived from an EMBL/GenBank/DDBJ whole genome shotgun (WGS) entry which is preliminary data.</text>
</comment>